<evidence type="ECO:0000313" key="2">
    <source>
        <dbReference type="EMBL" id="KAB1207944.1"/>
    </source>
</evidence>
<dbReference type="EMBL" id="RXIC02000025">
    <property type="protein sequence ID" value="KAB1207944.1"/>
    <property type="molecule type" value="Genomic_DNA"/>
</dbReference>
<dbReference type="OrthoDB" id="1916329at2759"/>
<reference evidence="2 3" key="1">
    <citation type="journal article" date="2019" name="Plant Biotechnol. J.">
        <title>The red bayberry genome and genetic basis of sex determination.</title>
        <authorList>
            <person name="Jia H.M."/>
            <person name="Jia H.J."/>
            <person name="Cai Q.L."/>
            <person name="Wang Y."/>
            <person name="Zhao H.B."/>
            <person name="Yang W.F."/>
            <person name="Wang G.Y."/>
            <person name="Li Y.H."/>
            <person name="Zhan D.L."/>
            <person name="Shen Y.T."/>
            <person name="Niu Q.F."/>
            <person name="Chang L."/>
            <person name="Qiu J."/>
            <person name="Zhao L."/>
            <person name="Xie H.B."/>
            <person name="Fu W.Y."/>
            <person name="Jin J."/>
            <person name="Li X.W."/>
            <person name="Jiao Y."/>
            <person name="Zhou C.C."/>
            <person name="Tu T."/>
            <person name="Chai C.Y."/>
            <person name="Gao J.L."/>
            <person name="Fan L.J."/>
            <person name="van de Weg E."/>
            <person name="Wang J.Y."/>
            <person name="Gao Z.S."/>
        </authorList>
    </citation>
    <scope>NUCLEOTIDE SEQUENCE [LARGE SCALE GENOMIC DNA]</scope>
    <source>
        <tissue evidence="2">Leaves</tissue>
    </source>
</reference>
<evidence type="ECO:0000313" key="3">
    <source>
        <dbReference type="Proteomes" id="UP000516437"/>
    </source>
</evidence>
<feature type="region of interest" description="Disordered" evidence="1">
    <location>
        <begin position="42"/>
        <end position="88"/>
    </location>
</feature>
<name>A0A6A1V576_9ROSI</name>
<keyword evidence="3" id="KW-1185">Reference proteome</keyword>
<dbReference type="AlphaFoldDB" id="A0A6A1V576"/>
<protein>
    <submittedName>
        <fullName evidence="2">Uncharacterized protein</fullName>
    </submittedName>
</protein>
<gene>
    <name evidence="2" type="ORF">CJ030_MR7G026893</name>
</gene>
<dbReference type="Proteomes" id="UP000516437">
    <property type="component" value="Chromosome 7"/>
</dbReference>
<evidence type="ECO:0000256" key="1">
    <source>
        <dbReference type="SAM" id="MobiDB-lite"/>
    </source>
</evidence>
<feature type="compositionally biased region" description="Polar residues" evidence="1">
    <location>
        <begin position="71"/>
        <end position="84"/>
    </location>
</feature>
<sequence length="119" mass="13389">MTTEISRKKKSLCEKTVMLVANFTKLLSLSLASVSFGTSFKQPAADDNCVPETAPKLPSMNISSVPRLPRSQRSQETESNSKSYSCLIEPEEHNSSYVTRENNIDERAAEFIERIHESY</sequence>
<proteinExistence type="predicted"/>
<organism evidence="2 3">
    <name type="scientific">Morella rubra</name>
    <name type="common">Chinese bayberry</name>
    <dbReference type="NCBI Taxonomy" id="262757"/>
    <lineage>
        <taxon>Eukaryota</taxon>
        <taxon>Viridiplantae</taxon>
        <taxon>Streptophyta</taxon>
        <taxon>Embryophyta</taxon>
        <taxon>Tracheophyta</taxon>
        <taxon>Spermatophyta</taxon>
        <taxon>Magnoliopsida</taxon>
        <taxon>eudicotyledons</taxon>
        <taxon>Gunneridae</taxon>
        <taxon>Pentapetalae</taxon>
        <taxon>rosids</taxon>
        <taxon>fabids</taxon>
        <taxon>Fagales</taxon>
        <taxon>Myricaceae</taxon>
        <taxon>Morella</taxon>
    </lineage>
</organism>
<comment type="caution">
    <text evidence="2">The sequence shown here is derived from an EMBL/GenBank/DDBJ whole genome shotgun (WGS) entry which is preliminary data.</text>
</comment>
<accession>A0A6A1V576</accession>